<dbReference type="InterPro" id="IPR000477">
    <property type="entry name" value="RT_dom"/>
</dbReference>
<dbReference type="PANTHER" id="PTHR33332">
    <property type="entry name" value="REVERSE TRANSCRIPTASE DOMAIN-CONTAINING PROTEIN"/>
    <property type="match status" value="1"/>
</dbReference>
<feature type="domain" description="Reverse transcriptase" evidence="1">
    <location>
        <begin position="19"/>
        <end position="223"/>
    </location>
</feature>
<dbReference type="GO" id="GO:0071897">
    <property type="term" value="P:DNA biosynthetic process"/>
    <property type="evidence" value="ECO:0007669"/>
    <property type="project" value="UniProtKB-ARBA"/>
</dbReference>
<evidence type="ECO:0000313" key="2">
    <source>
        <dbReference type="EMBL" id="CAK1601831.1"/>
    </source>
</evidence>
<accession>A0AAV1M7B0</accession>
<protein>
    <recommendedName>
        <fullName evidence="1">Reverse transcriptase domain-containing protein</fullName>
    </recommendedName>
</protein>
<dbReference type="CDD" id="cd01650">
    <property type="entry name" value="RT_nLTR_like"/>
    <property type="match status" value="1"/>
</dbReference>
<dbReference type="PROSITE" id="PS50878">
    <property type="entry name" value="RT_POL"/>
    <property type="match status" value="1"/>
</dbReference>
<evidence type="ECO:0000313" key="3">
    <source>
        <dbReference type="Proteomes" id="UP001314205"/>
    </source>
</evidence>
<dbReference type="Pfam" id="PF00078">
    <property type="entry name" value="RVT_1"/>
    <property type="match status" value="1"/>
</dbReference>
<organism evidence="2 3">
    <name type="scientific">Parnassius mnemosyne</name>
    <name type="common">clouded apollo</name>
    <dbReference type="NCBI Taxonomy" id="213953"/>
    <lineage>
        <taxon>Eukaryota</taxon>
        <taxon>Metazoa</taxon>
        <taxon>Ecdysozoa</taxon>
        <taxon>Arthropoda</taxon>
        <taxon>Hexapoda</taxon>
        <taxon>Insecta</taxon>
        <taxon>Pterygota</taxon>
        <taxon>Neoptera</taxon>
        <taxon>Endopterygota</taxon>
        <taxon>Lepidoptera</taxon>
        <taxon>Glossata</taxon>
        <taxon>Ditrysia</taxon>
        <taxon>Papilionoidea</taxon>
        <taxon>Papilionidae</taxon>
        <taxon>Parnassiinae</taxon>
        <taxon>Parnassini</taxon>
        <taxon>Parnassius</taxon>
        <taxon>Driopa</taxon>
    </lineage>
</organism>
<name>A0AAV1M7B0_9NEOP</name>
<dbReference type="InterPro" id="IPR043502">
    <property type="entry name" value="DNA/RNA_pol_sf"/>
</dbReference>
<gene>
    <name evidence="2" type="ORF">PARMNEM_LOCUS20415</name>
</gene>
<dbReference type="Proteomes" id="UP001314205">
    <property type="component" value="Unassembled WGS sequence"/>
</dbReference>
<evidence type="ECO:0000259" key="1">
    <source>
        <dbReference type="PROSITE" id="PS50878"/>
    </source>
</evidence>
<comment type="caution">
    <text evidence="2">The sequence shown here is derived from an EMBL/GenBank/DDBJ whole genome shotgun (WGS) entry which is preliminary data.</text>
</comment>
<dbReference type="AlphaFoldDB" id="A0AAV1M7B0"/>
<reference evidence="2 3" key="1">
    <citation type="submission" date="2023-11" db="EMBL/GenBank/DDBJ databases">
        <authorList>
            <person name="Hedman E."/>
            <person name="Englund M."/>
            <person name="Stromberg M."/>
            <person name="Nyberg Akerstrom W."/>
            <person name="Nylinder S."/>
            <person name="Jareborg N."/>
            <person name="Kallberg Y."/>
            <person name="Kronander E."/>
        </authorList>
    </citation>
    <scope>NUCLEOTIDE SEQUENCE [LARGE SCALE GENOMIC DNA]</scope>
</reference>
<dbReference type="EMBL" id="CAVLGL010000137">
    <property type="protein sequence ID" value="CAK1601831.1"/>
    <property type="molecule type" value="Genomic_DNA"/>
</dbReference>
<keyword evidence="3" id="KW-1185">Reference proteome</keyword>
<proteinExistence type="predicted"/>
<sequence>MIQLTLPRTLAIITAIVNQSIKTGVFPDIWKRALVKPIPKKSNPKELKDLRPISILPFMSKIVEKVVSQQLLEFLNVNNILPQKQSGFRNGHSTATALLDVVDDVLSEADSGNGTILVLLDFSRAFDTINHDLLMSKLSYYGFDSITLKWFSSFLYRRSQRVEVISKTNTKRLSDISIVSQGVPQGSILGPLLFILYSADIASCIKYCKFHAYADDFTALLFF</sequence>
<dbReference type="SUPFAM" id="SSF56672">
    <property type="entry name" value="DNA/RNA polymerases"/>
    <property type="match status" value="1"/>
</dbReference>